<sequence>MKFYREMLIQVYMIIFNMFEVIEAYSHKNHKFGFISRSKNF</sequence>
<proteinExistence type="predicted"/>
<dbReference type="EMBL" id="LGUB01000012">
    <property type="protein sequence ID" value="KRH94986.1"/>
    <property type="molecule type" value="Genomic_DNA"/>
</dbReference>
<reference evidence="1 2" key="1">
    <citation type="submission" date="2015-07" db="EMBL/GenBank/DDBJ databases">
        <title>The genome of Pseudoloma neurophilia, a relevant intracellular parasite of the zebrafish.</title>
        <authorList>
            <person name="Ndikumana S."/>
            <person name="Pelin A."/>
            <person name="Sanders J."/>
            <person name="Corradi N."/>
        </authorList>
    </citation>
    <scope>NUCLEOTIDE SEQUENCE [LARGE SCALE GENOMIC DNA]</scope>
    <source>
        <strain evidence="1 2">MK1</strain>
    </source>
</reference>
<dbReference type="AlphaFoldDB" id="A0A0R0M0P4"/>
<comment type="caution">
    <text evidence="1">The sequence shown here is derived from an EMBL/GenBank/DDBJ whole genome shotgun (WGS) entry which is preliminary data.</text>
</comment>
<keyword evidence="2" id="KW-1185">Reference proteome</keyword>
<organism evidence="1 2">
    <name type="scientific">Pseudoloma neurophilia</name>
    <dbReference type="NCBI Taxonomy" id="146866"/>
    <lineage>
        <taxon>Eukaryota</taxon>
        <taxon>Fungi</taxon>
        <taxon>Fungi incertae sedis</taxon>
        <taxon>Microsporidia</taxon>
        <taxon>Pseudoloma</taxon>
    </lineage>
</organism>
<name>A0A0R0M0P4_9MICR</name>
<dbReference type="Proteomes" id="UP000051530">
    <property type="component" value="Unassembled WGS sequence"/>
</dbReference>
<evidence type="ECO:0000313" key="1">
    <source>
        <dbReference type="EMBL" id="KRH94986.1"/>
    </source>
</evidence>
<protein>
    <submittedName>
        <fullName evidence="1">Uncharacterized protein</fullName>
    </submittedName>
</protein>
<dbReference type="VEuPathDB" id="MicrosporidiaDB:M153_7300014934"/>
<evidence type="ECO:0000313" key="2">
    <source>
        <dbReference type="Proteomes" id="UP000051530"/>
    </source>
</evidence>
<accession>A0A0R0M0P4</accession>
<gene>
    <name evidence="1" type="ORF">M153_7300014934</name>
</gene>